<organism evidence="1 2">
    <name type="scientific">Paraglomus occultum</name>
    <dbReference type="NCBI Taxonomy" id="144539"/>
    <lineage>
        <taxon>Eukaryota</taxon>
        <taxon>Fungi</taxon>
        <taxon>Fungi incertae sedis</taxon>
        <taxon>Mucoromycota</taxon>
        <taxon>Glomeromycotina</taxon>
        <taxon>Glomeromycetes</taxon>
        <taxon>Paraglomerales</taxon>
        <taxon>Paraglomeraceae</taxon>
        <taxon>Paraglomus</taxon>
    </lineage>
</organism>
<dbReference type="AlphaFoldDB" id="A0A9N9H0L5"/>
<proteinExistence type="predicted"/>
<accession>A0A9N9H0L5</accession>
<evidence type="ECO:0000313" key="1">
    <source>
        <dbReference type="EMBL" id="CAG8643702.1"/>
    </source>
</evidence>
<dbReference type="Proteomes" id="UP000789572">
    <property type="component" value="Unassembled WGS sequence"/>
</dbReference>
<reference evidence="1" key="1">
    <citation type="submission" date="2021-06" db="EMBL/GenBank/DDBJ databases">
        <authorList>
            <person name="Kallberg Y."/>
            <person name="Tangrot J."/>
            <person name="Rosling A."/>
        </authorList>
    </citation>
    <scope>NUCLEOTIDE SEQUENCE</scope>
    <source>
        <strain evidence="1">IA702</strain>
    </source>
</reference>
<keyword evidence="2" id="KW-1185">Reference proteome</keyword>
<comment type="caution">
    <text evidence="1">The sequence shown here is derived from an EMBL/GenBank/DDBJ whole genome shotgun (WGS) entry which is preliminary data.</text>
</comment>
<sequence>RRNSTGIERDSLPPLTPDVIIDRQIADNNRSSYPSRFNNMSSDALSIITLDDYDDDGYSISEARSYEDLLGAKHRNYDH</sequence>
<feature type="non-terminal residue" evidence="1">
    <location>
        <position position="79"/>
    </location>
</feature>
<gene>
    <name evidence="1" type="ORF">POCULU_LOCUS9561</name>
</gene>
<name>A0A9N9H0L5_9GLOM</name>
<protein>
    <submittedName>
        <fullName evidence="1">8833_t:CDS:1</fullName>
    </submittedName>
</protein>
<dbReference type="EMBL" id="CAJVPJ010003698">
    <property type="protein sequence ID" value="CAG8643702.1"/>
    <property type="molecule type" value="Genomic_DNA"/>
</dbReference>
<evidence type="ECO:0000313" key="2">
    <source>
        <dbReference type="Proteomes" id="UP000789572"/>
    </source>
</evidence>